<evidence type="ECO:0000313" key="2">
    <source>
        <dbReference type="EMBL" id="ADD45242.1"/>
    </source>
</evidence>
<dbReference type="PANTHER" id="PTHR43162:SF1">
    <property type="entry name" value="PRESTALK A DIFFERENTIATION PROTEIN A"/>
    <property type="match status" value="1"/>
</dbReference>
<dbReference type="Pfam" id="PF13460">
    <property type="entry name" value="NAD_binding_10"/>
    <property type="match status" value="1"/>
</dbReference>
<evidence type="ECO:0000313" key="3">
    <source>
        <dbReference type="Proteomes" id="UP000000844"/>
    </source>
</evidence>
<dbReference type="SUPFAM" id="SSF51735">
    <property type="entry name" value="NAD(P)-binding Rossmann-fold domains"/>
    <property type="match status" value="1"/>
</dbReference>
<keyword evidence="3" id="KW-1185">Reference proteome</keyword>
<dbReference type="PANTHER" id="PTHR43162">
    <property type="match status" value="1"/>
</dbReference>
<protein>
    <submittedName>
        <fullName evidence="2">NmrA family protein</fullName>
    </submittedName>
</protein>
<dbReference type="STRING" id="446470.Snas_5612"/>
<dbReference type="InterPro" id="IPR016040">
    <property type="entry name" value="NAD(P)-bd_dom"/>
</dbReference>
<reference evidence="2 3" key="1">
    <citation type="journal article" date="2009" name="Stand. Genomic Sci.">
        <title>Complete genome sequence of Stackebrandtia nassauensis type strain (LLR-40K-21).</title>
        <authorList>
            <person name="Munk C."/>
            <person name="Lapidus A."/>
            <person name="Copeland A."/>
            <person name="Jando M."/>
            <person name="Mayilraj S."/>
            <person name="Glavina Del Rio T."/>
            <person name="Nolan M."/>
            <person name="Chen F."/>
            <person name="Lucas S."/>
            <person name="Tice H."/>
            <person name="Cheng J.F."/>
            <person name="Han C."/>
            <person name="Detter J.C."/>
            <person name="Bruce D."/>
            <person name="Goodwin L."/>
            <person name="Chain P."/>
            <person name="Pitluck S."/>
            <person name="Goker M."/>
            <person name="Ovchinikova G."/>
            <person name="Pati A."/>
            <person name="Ivanova N."/>
            <person name="Mavromatis K."/>
            <person name="Chen A."/>
            <person name="Palaniappan K."/>
            <person name="Land M."/>
            <person name="Hauser L."/>
            <person name="Chang Y.J."/>
            <person name="Jeffries C.D."/>
            <person name="Bristow J."/>
            <person name="Eisen J.A."/>
            <person name="Markowitz V."/>
            <person name="Hugenholtz P."/>
            <person name="Kyrpides N.C."/>
            <person name="Klenk H.P."/>
        </authorList>
    </citation>
    <scope>NUCLEOTIDE SEQUENCE [LARGE SCALE GENOMIC DNA]</scope>
    <source>
        <strain evidence="3">DSM 44728 / CIP 108903 / NRRL B-16338 / NBRC 102104 / LLR-40K-21</strain>
    </source>
</reference>
<dbReference type="OrthoDB" id="4457504at2"/>
<dbReference type="EMBL" id="CP001778">
    <property type="protein sequence ID" value="ADD45242.1"/>
    <property type="molecule type" value="Genomic_DNA"/>
</dbReference>
<dbReference type="AlphaFoldDB" id="D3PX18"/>
<dbReference type="HOGENOM" id="CLU_007383_10_6_11"/>
<dbReference type="InterPro" id="IPR036291">
    <property type="entry name" value="NAD(P)-bd_dom_sf"/>
</dbReference>
<name>D3PX18_STANL</name>
<dbReference type="Gene3D" id="3.40.50.720">
    <property type="entry name" value="NAD(P)-binding Rossmann-like Domain"/>
    <property type="match status" value="1"/>
</dbReference>
<accession>D3PX18</accession>
<dbReference type="Proteomes" id="UP000000844">
    <property type="component" value="Chromosome"/>
</dbReference>
<feature type="domain" description="NAD(P)-binding" evidence="1">
    <location>
        <begin position="6"/>
        <end position="181"/>
    </location>
</feature>
<dbReference type="eggNOG" id="COG0702">
    <property type="taxonomic scope" value="Bacteria"/>
</dbReference>
<sequence>MILVTGATGNVGRPLVKALRDSGAEVRAMTRDPAAARLGEGVDVVWADPSRLDTVADLLDGVTSVFVNSAALGDSVGDFAELARERGVRRLVGLSAFNIEQDRSLQPSRFFGHRNAETEAAVESSGLEWVSLRPAVFAGPAHVVLWGPQLAVGDVVTGPYADFVETLVDPRDVAEVAAHALLTDDLLGRKPVLTGPDYLSHAELVTILGKVLDRPLRYREIGLEPAAELIAASGLPSAMVASLIARYAVFNGRPPQPSITHEVPDILGRPARSFERWARDHAAVFGN</sequence>
<evidence type="ECO:0000259" key="1">
    <source>
        <dbReference type="Pfam" id="PF13460"/>
    </source>
</evidence>
<dbReference type="InterPro" id="IPR051604">
    <property type="entry name" value="Ergot_Alk_Oxidoreductase"/>
</dbReference>
<organism evidence="2 3">
    <name type="scientific">Stackebrandtia nassauensis (strain DSM 44728 / CIP 108903 / NRRL B-16338 / NBRC 102104 / LLR-40K-21)</name>
    <dbReference type="NCBI Taxonomy" id="446470"/>
    <lineage>
        <taxon>Bacteria</taxon>
        <taxon>Bacillati</taxon>
        <taxon>Actinomycetota</taxon>
        <taxon>Actinomycetes</taxon>
        <taxon>Glycomycetales</taxon>
        <taxon>Glycomycetaceae</taxon>
        <taxon>Stackebrandtia</taxon>
    </lineage>
</organism>
<dbReference type="RefSeq" id="WP_013020813.1">
    <property type="nucleotide sequence ID" value="NC_013947.1"/>
</dbReference>
<proteinExistence type="predicted"/>
<gene>
    <name evidence="2" type="ordered locus">Snas_5612</name>
</gene>
<dbReference type="KEGG" id="sna:Snas_5612"/>